<accession>A0ABM9YTF6</accession>
<name>A0ABM9YTF6_9PAST</name>
<feature type="compositionally biased region" description="Basic and acidic residues" evidence="2">
    <location>
        <begin position="251"/>
        <end position="276"/>
    </location>
</feature>
<sequence length="293" mass="34637">MSINNFRDFRDITPNININELSEERLIQTISDKGKKKEIVDGVEIQDKRAEKKKQLEQEKAELDMRNQVLNADKETSKLLNFAKKIRQEAEKEELEAKVKKQIEEEAELAKKIIANKQNLDLFEQFIAEFKSINPDYLKSYKSLYNFESFYHFIEDWIDKAKSKGIRVETEEDRDGLKNDLLIVLENDFKFSPYLLEKVNLKGKELQAFIYELEQKRQEAREKASKQSYESPFPEIDRKTQARNQFKAQVRKAEESLKNPKLKQEAEAGPEKKKQKSILDKILDKVEKFFFKS</sequence>
<proteinExistence type="predicted"/>
<dbReference type="Proteomes" id="UP000003394">
    <property type="component" value="Unassembled WGS sequence"/>
</dbReference>
<evidence type="ECO:0000256" key="2">
    <source>
        <dbReference type="SAM" id="MobiDB-lite"/>
    </source>
</evidence>
<evidence type="ECO:0000313" key="4">
    <source>
        <dbReference type="Proteomes" id="UP000003394"/>
    </source>
</evidence>
<evidence type="ECO:0000256" key="1">
    <source>
        <dbReference type="SAM" id="Coils"/>
    </source>
</evidence>
<reference evidence="3 4" key="1">
    <citation type="journal article" date="2010" name="Vet. Microbiol.">
        <title>Production of haemolysins by strains of the Actinobacillus minor/porcitonsillarum complex.</title>
        <authorList>
            <person name="Arya G."/>
            <person name="Niven D.F."/>
        </authorList>
    </citation>
    <scope>NUCLEOTIDE SEQUENCE [LARGE SCALE GENOMIC DNA]</scope>
    <source>
        <strain evidence="4">strain 202</strain>
    </source>
</reference>
<keyword evidence="1" id="KW-0175">Coiled coil</keyword>
<comment type="caution">
    <text evidence="3">The sequence shown here is derived from an EMBL/GenBank/DDBJ whole genome shotgun (WGS) entry which is preliminary data.</text>
</comment>
<dbReference type="RefSeq" id="WP_005819930.1">
    <property type="nucleotide sequence ID" value="NZ_ACFT01000065.1"/>
</dbReference>
<feature type="region of interest" description="Disordered" evidence="2">
    <location>
        <begin position="222"/>
        <end position="276"/>
    </location>
</feature>
<organism evidence="3 4">
    <name type="scientific">Actinobacillus minor 202</name>
    <dbReference type="NCBI Taxonomy" id="591023"/>
    <lineage>
        <taxon>Bacteria</taxon>
        <taxon>Pseudomonadati</taxon>
        <taxon>Pseudomonadota</taxon>
        <taxon>Gammaproteobacteria</taxon>
        <taxon>Pasteurellales</taxon>
        <taxon>Pasteurellaceae</taxon>
        <taxon>Actinobacillus</taxon>
    </lineage>
</organism>
<protein>
    <submittedName>
        <fullName evidence="3">Uncharacterized protein</fullName>
    </submittedName>
</protein>
<gene>
    <name evidence="3" type="ORF">AM202_00120</name>
</gene>
<feature type="coiled-coil region" evidence="1">
    <location>
        <begin position="42"/>
        <end position="120"/>
    </location>
</feature>
<evidence type="ECO:0000313" key="3">
    <source>
        <dbReference type="EMBL" id="EEV24584.1"/>
    </source>
</evidence>
<keyword evidence="4" id="KW-1185">Reference proteome</keyword>
<dbReference type="EMBL" id="ACFT01000065">
    <property type="protein sequence ID" value="EEV24584.1"/>
    <property type="molecule type" value="Genomic_DNA"/>
</dbReference>